<feature type="compositionally biased region" description="Basic and acidic residues" evidence="1">
    <location>
        <begin position="21"/>
        <end position="41"/>
    </location>
</feature>
<evidence type="ECO:0000313" key="2">
    <source>
        <dbReference type="EMBL" id="TNM44231.1"/>
    </source>
</evidence>
<evidence type="ECO:0000313" key="3">
    <source>
        <dbReference type="Proteomes" id="UP000313231"/>
    </source>
</evidence>
<accession>A0A5C4W7S6</accession>
<dbReference type="RefSeq" id="WP_139621913.1">
    <property type="nucleotide sequence ID" value="NZ_VDMP01000018.1"/>
</dbReference>
<organism evidence="2 3">
    <name type="scientific">Nocardioides albidus</name>
    <dbReference type="NCBI Taxonomy" id="1517589"/>
    <lineage>
        <taxon>Bacteria</taxon>
        <taxon>Bacillati</taxon>
        <taxon>Actinomycetota</taxon>
        <taxon>Actinomycetes</taxon>
        <taxon>Propionibacteriales</taxon>
        <taxon>Nocardioidaceae</taxon>
        <taxon>Nocardioides</taxon>
    </lineage>
</organism>
<sequence>MTIPEPESPERPLEPDEPVDPEQKPIPEKDRSTVEDYHPDDPDPEATLDPPADEGGILDAEEAYPLQDPL</sequence>
<dbReference type="Proteomes" id="UP000313231">
    <property type="component" value="Unassembled WGS sequence"/>
</dbReference>
<comment type="caution">
    <text evidence="2">The sequence shown here is derived from an EMBL/GenBank/DDBJ whole genome shotgun (WGS) entry which is preliminary data.</text>
</comment>
<dbReference type="AlphaFoldDB" id="A0A5C4W7S6"/>
<feature type="region of interest" description="Disordered" evidence="1">
    <location>
        <begin position="1"/>
        <end position="70"/>
    </location>
</feature>
<proteinExistence type="predicted"/>
<name>A0A5C4W7S6_9ACTN</name>
<evidence type="ECO:0000256" key="1">
    <source>
        <dbReference type="SAM" id="MobiDB-lite"/>
    </source>
</evidence>
<dbReference type="EMBL" id="VDMP01000018">
    <property type="protein sequence ID" value="TNM44231.1"/>
    <property type="molecule type" value="Genomic_DNA"/>
</dbReference>
<protein>
    <submittedName>
        <fullName evidence="2">Uncharacterized protein</fullName>
    </submittedName>
</protein>
<gene>
    <name evidence="2" type="ORF">FHP29_05885</name>
</gene>
<reference evidence="2 3" key="1">
    <citation type="journal article" date="2016" name="Int. J. Syst. Evol. Microbiol.">
        <title>Nocardioides albidus sp. nov., an actinobacterium isolated from garden soil.</title>
        <authorList>
            <person name="Singh H."/>
            <person name="Du J."/>
            <person name="Trinh H."/>
            <person name="Won K."/>
            <person name="Yang J.E."/>
            <person name="Yin C."/>
            <person name="Kook M."/>
            <person name="Yi T.H."/>
        </authorList>
    </citation>
    <scope>NUCLEOTIDE SEQUENCE [LARGE SCALE GENOMIC DNA]</scope>
    <source>
        <strain evidence="2 3">CCTCC AB 2015297</strain>
    </source>
</reference>
<keyword evidence="3" id="KW-1185">Reference proteome</keyword>